<keyword evidence="1" id="KW-0808">Transferase</keyword>
<dbReference type="Gene3D" id="3.40.50.150">
    <property type="entry name" value="Vaccinia Virus protein VP39"/>
    <property type="match status" value="1"/>
</dbReference>
<evidence type="ECO:0000313" key="2">
    <source>
        <dbReference type="EMBL" id="QJB03165.1"/>
    </source>
</evidence>
<dbReference type="SUPFAM" id="SSF53335">
    <property type="entry name" value="S-adenosyl-L-methionine-dependent methyltransferases"/>
    <property type="match status" value="1"/>
</dbReference>
<name>A0A6M3M4W3_9ZZZZ</name>
<dbReference type="InterPro" id="IPR029063">
    <property type="entry name" value="SAM-dependent_MTases_sf"/>
</dbReference>
<proteinExistence type="predicted"/>
<organism evidence="1">
    <name type="scientific">viral metagenome</name>
    <dbReference type="NCBI Taxonomy" id="1070528"/>
    <lineage>
        <taxon>unclassified sequences</taxon>
        <taxon>metagenomes</taxon>
        <taxon>organismal metagenomes</taxon>
    </lineage>
</organism>
<evidence type="ECO:0000313" key="1">
    <source>
        <dbReference type="EMBL" id="QJB00296.1"/>
    </source>
</evidence>
<gene>
    <name evidence="1" type="ORF">MM171A00621_0011</name>
    <name evidence="2" type="ORF">MM171B00876_0009</name>
</gene>
<sequence>MNINFADCQKKILSQFGQDGVIEKIFELIPPLNKFFVEFGSCGTDESMGNTAYMRRYGFDGLLMDCNTEPYGTHNEIKKYPVMIEFITAENIINIFKKYNVPQQFDLLSVDIDGNDYWVLKSLLTEYYPQVIAIESNYMIPSDRNIVWKYDPDFVWAGDCLHGASYQALLNLGIENGYSLVAICGCDMIFVRNESIPCDLIIENINDINKLITAKHDQLTIEASVKQINEGTDWINLDDKNPVIQNERDRPKPYIDKALNILFKNKNKFDIDIVEIGCMRSELTHNVDITDYECCNDGHSTYLFARTGLLVVSIDINRIHLNNAIKSCKQYENIEYIEEDAIKWAKEFIENTTIGLLFLDAWDVDLPESAEKHLEFYNLIKPLNDDCMILIDDTDLYWDADKKEFFYDKECLSGKGRLLIPQLLKDGYSITFKGRQTLLEKK</sequence>
<protein>
    <submittedName>
        <fullName evidence="1">Putative methyltransferase</fullName>
    </submittedName>
</protein>
<accession>A0A6M3M4W3</accession>
<keyword evidence="1" id="KW-0489">Methyltransferase</keyword>
<reference evidence="1" key="1">
    <citation type="submission" date="2020-03" db="EMBL/GenBank/DDBJ databases">
        <title>The deep terrestrial virosphere.</title>
        <authorList>
            <person name="Holmfeldt K."/>
            <person name="Nilsson E."/>
            <person name="Simone D."/>
            <person name="Lopez-Fernandez M."/>
            <person name="Wu X."/>
            <person name="de Brujin I."/>
            <person name="Lundin D."/>
            <person name="Andersson A."/>
            <person name="Bertilsson S."/>
            <person name="Dopson M."/>
        </authorList>
    </citation>
    <scope>NUCLEOTIDE SEQUENCE</scope>
    <source>
        <strain evidence="1">MM171A00621</strain>
        <strain evidence="2">MM171B00876</strain>
    </source>
</reference>
<dbReference type="AlphaFoldDB" id="A0A6M3M4W3"/>
<dbReference type="EMBL" id="MT143828">
    <property type="protein sequence ID" value="QJB03165.1"/>
    <property type="molecule type" value="Genomic_DNA"/>
</dbReference>
<dbReference type="GO" id="GO:0008168">
    <property type="term" value="F:methyltransferase activity"/>
    <property type="evidence" value="ECO:0007669"/>
    <property type="project" value="UniProtKB-KW"/>
</dbReference>
<dbReference type="EMBL" id="MT143688">
    <property type="protein sequence ID" value="QJB00296.1"/>
    <property type="molecule type" value="Genomic_DNA"/>
</dbReference>
<dbReference type="GO" id="GO:0032259">
    <property type="term" value="P:methylation"/>
    <property type="evidence" value="ECO:0007669"/>
    <property type="project" value="UniProtKB-KW"/>
</dbReference>